<accession>A0A0G4PBU9</accession>
<dbReference type="PANTHER" id="PTHR24055">
    <property type="entry name" value="MITOGEN-ACTIVATED PROTEIN KINASE"/>
    <property type="match status" value="1"/>
</dbReference>
<dbReference type="GO" id="GO:0005524">
    <property type="term" value="F:ATP binding"/>
    <property type="evidence" value="ECO:0007669"/>
    <property type="project" value="UniProtKB-KW"/>
</dbReference>
<keyword evidence="2" id="KW-0547">Nucleotide-binding</keyword>
<gene>
    <name evidence="5" type="ORF">PCAMFM013_S010g000240</name>
</gene>
<dbReference type="InterPro" id="IPR011009">
    <property type="entry name" value="Kinase-like_dom_sf"/>
</dbReference>
<dbReference type="SMART" id="SM00220">
    <property type="entry name" value="S_TKc"/>
    <property type="match status" value="1"/>
</dbReference>
<dbReference type="PROSITE" id="PS50011">
    <property type="entry name" value="PROTEIN_KINASE_DOM"/>
    <property type="match status" value="1"/>
</dbReference>
<reference evidence="5 6" key="1">
    <citation type="journal article" date="2014" name="Nat. Commun.">
        <title>Multiple recent horizontal transfers of a large genomic region in cheese making fungi.</title>
        <authorList>
            <person name="Cheeseman K."/>
            <person name="Ropars J."/>
            <person name="Renault P."/>
            <person name="Dupont J."/>
            <person name="Gouzy J."/>
            <person name="Branca A."/>
            <person name="Abraham A.L."/>
            <person name="Ceppi M."/>
            <person name="Conseiller E."/>
            <person name="Debuchy R."/>
            <person name="Malagnac F."/>
            <person name="Goarin A."/>
            <person name="Silar P."/>
            <person name="Lacoste S."/>
            <person name="Sallet E."/>
            <person name="Bensimon A."/>
            <person name="Giraud T."/>
            <person name="Brygoo Y."/>
        </authorList>
    </citation>
    <scope>NUCLEOTIDE SEQUENCE [LARGE SCALE GENOMIC DNA]</scope>
    <source>
        <strain evidence="6">FM 013</strain>
    </source>
</reference>
<evidence type="ECO:0000256" key="3">
    <source>
        <dbReference type="ARBA" id="ARBA00022840"/>
    </source>
</evidence>
<dbReference type="Proteomes" id="UP000053732">
    <property type="component" value="Unassembled WGS sequence"/>
</dbReference>
<keyword evidence="6" id="KW-1185">Reference proteome</keyword>
<keyword evidence="5" id="KW-0808">Transferase</keyword>
<evidence type="ECO:0000313" key="5">
    <source>
        <dbReference type="EMBL" id="CRL23802.1"/>
    </source>
</evidence>
<dbReference type="GO" id="GO:0004674">
    <property type="term" value="F:protein serine/threonine kinase activity"/>
    <property type="evidence" value="ECO:0007669"/>
    <property type="project" value="UniProtKB-KW"/>
</dbReference>
<feature type="domain" description="Protein kinase" evidence="4">
    <location>
        <begin position="14"/>
        <end position="325"/>
    </location>
</feature>
<organism evidence="5 6">
    <name type="scientific">Penicillium camemberti (strain FM 013)</name>
    <dbReference type="NCBI Taxonomy" id="1429867"/>
    <lineage>
        <taxon>Eukaryota</taxon>
        <taxon>Fungi</taxon>
        <taxon>Dikarya</taxon>
        <taxon>Ascomycota</taxon>
        <taxon>Pezizomycotina</taxon>
        <taxon>Eurotiomycetes</taxon>
        <taxon>Eurotiomycetidae</taxon>
        <taxon>Eurotiales</taxon>
        <taxon>Aspergillaceae</taxon>
        <taxon>Penicillium</taxon>
    </lineage>
</organism>
<keyword evidence="1" id="KW-0723">Serine/threonine-protein kinase</keyword>
<protein>
    <submittedName>
        <fullName evidence="5">Serine/threonine-protein kinase DCLK</fullName>
    </submittedName>
</protein>
<dbReference type="STRING" id="1429867.A0A0G4PBU9"/>
<dbReference type="EMBL" id="HG793143">
    <property type="protein sequence ID" value="CRL23802.1"/>
    <property type="molecule type" value="Genomic_DNA"/>
</dbReference>
<evidence type="ECO:0000256" key="2">
    <source>
        <dbReference type="ARBA" id="ARBA00022741"/>
    </source>
</evidence>
<sequence>MYSVISPNLSRVKGSLARTMSSLSSGHVVQGACWNYSLMKHVKGDHTHTSDVFKAQVVPRENAHVDPHVPEWALVKKASNFEYITTNLQREVNIYGLPGVASAQCFRKMYEKIDDSTIALEWLDTTLAEVKYRPDIRTYSIINAVLKAAFTSCLILEDYKYVNTDYKPANILLSNINTNRPIAKVGDLGLVVPVGELFDAQPYAMRAPEVFLGEPCTEPSQVWAVAAMLLCWIKPGLLGAWGSPLDLINEAWSMAKIKRLFPQWEIPTLEMVKEVPALQAILPFDGETKKVDMPQQLRDLLRYILVPNPKKRPSASSVLASKEFRDFEHYVSV</sequence>
<keyword evidence="5" id="KW-0418">Kinase</keyword>
<evidence type="ECO:0000259" key="4">
    <source>
        <dbReference type="PROSITE" id="PS50011"/>
    </source>
</evidence>
<name>A0A0G4PBU9_PENC3</name>
<dbReference type="InterPro" id="IPR050117">
    <property type="entry name" value="MAPK"/>
</dbReference>
<dbReference type="InterPro" id="IPR000719">
    <property type="entry name" value="Prot_kinase_dom"/>
</dbReference>
<dbReference type="Gene3D" id="1.10.510.10">
    <property type="entry name" value="Transferase(Phosphotransferase) domain 1"/>
    <property type="match status" value="1"/>
</dbReference>
<dbReference type="Pfam" id="PF00069">
    <property type="entry name" value="Pkinase"/>
    <property type="match status" value="1"/>
</dbReference>
<evidence type="ECO:0000313" key="6">
    <source>
        <dbReference type="Proteomes" id="UP000053732"/>
    </source>
</evidence>
<evidence type="ECO:0000256" key="1">
    <source>
        <dbReference type="ARBA" id="ARBA00022527"/>
    </source>
</evidence>
<dbReference type="AlphaFoldDB" id="A0A0G4PBU9"/>
<dbReference type="SUPFAM" id="SSF56112">
    <property type="entry name" value="Protein kinase-like (PK-like)"/>
    <property type="match status" value="1"/>
</dbReference>
<proteinExistence type="predicted"/>
<keyword evidence="3" id="KW-0067">ATP-binding</keyword>